<evidence type="ECO:0000313" key="4">
    <source>
        <dbReference type="Proteomes" id="UP001159427"/>
    </source>
</evidence>
<keyword evidence="4" id="KW-1185">Reference proteome</keyword>
<accession>A0ABN8PF46</accession>
<reference evidence="3 4" key="1">
    <citation type="submission" date="2022-05" db="EMBL/GenBank/DDBJ databases">
        <authorList>
            <consortium name="Genoscope - CEA"/>
            <person name="William W."/>
        </authorList>
    </citation>
    <scope>NUCLEOTIDE SEQUENCE [LARGE SCALE GENOMIC DNA]</scope>
</reference>
<proteinExistence type="predicted"/>
<gene>
    <name evidence="3" type="ORF">PEVE_00042504</name>
</gene>
<protein>
    <recommendedName>
        <fullName evidence="2">Schlafen AlbA-2 domain-containing protein</fullName>
    </recommendedName>
</protein>
<feature type="domain" description="Schlafen AlbA-2" evidence="2">
    <location>
        <begin position="267"/>
        <end position="392"/>
    </location>
</feature>
<dbReference type="PANTHER" id="PTHR16155:SF19">
    <property type="entry name" value="DED DOMAIN-CONTAINING PROTEIN"/>
    <property type="match status" value="1"/>
</dbReference>
<feature type="region of interest" description="Disordered" evidence="1">
    <location>
        <begin position="115"/>
        <end position="136"/>
    </location>
</feature>
<evidence type="ECO:0000313" key="3">
    <source>
        <dbReference type="EMBL" id="CAH3142513.1"/>
    </source>
</evidence>
<dbReference type="Pfam" id="PF04326">
    <property type="entry name" value="SLFN_AlbA_2"/>
    <property type="match status" value="1"/>
</dbReference>
<dbReference type="Proteomes" id="UP001159427">
    <property type="component" value="Unassembled WGS sequence"/>
</dbReference>
<dbReference type="InterPro" id="IPR038461">
    <property type="entry name" value="Schlafen_AlbA_2_dom_sf"/>
</dbReference>
<feature type="compositionally biased region" description="Basic and acidic residues" evidence="1">
    <location>
        <begin position="163"/>
        <end position="186"/>
    </location>
</feature>
<name>A0ABN8PF46_9CNID</name>
<comment type="caution">
    <text evidence="3">The sequence shown here is derived from an EMBL/GenBank/DDBJ whole genome shotgun (WGS) entry which is preliminary data.</text>
</comment>
<evidence type="ECO:0000259" key="2">
    <source>
        <dbReference type="Pfam" id="PF04326"/>
    </source>
</evidence>
<dbReference type="Gene3D" id="3.30.950.30">
    <property type="entry name" value="Schlafen, AAA domain"/>
    <property type="match status" value="1"/>
</dbReference>
<organism evidence="3 4">
    <name type="scientific">Porites evermanni</name>
    <dbReference type="NCBI Taxonomy" id="104178"/>
    <lineage>
        <taxon>Eukaryota</taxon>
        <taxon>Metazoa</taxon>
        <taxon>Cnidaria</taxon>
        <taxon>Anthozoa</taxon>
        <taxon>Hexacorallia</taxon>
        <taxon>Scleractinia</taxon>
        <taxon>Fungiina</taxon>
        <taxon>Poritidae</taxon>
        <taxon>Porites</taxon>
    </lineage>
</organism>
<dbReference type="InterPro" id="IPR007421">
    <property type="entry name" value="Schlafen_AlbA_2_dom"/>
</dbReference>
<sequence>MQSLEKTEEKRLKLLTDRQHKLLDKAMSLVATGTSELNRGRRIQSIEEDKASLAETFNQKETAACGYEFNNNIVRGKRDLVCRIEEDESEVLKEGLSLESKSAENTKTNLVSKVTGDSAQSTAGSSYEMTEGINSSKDQPKLVVDHLEALNEVKPGKGNLSETMEHPETKAIKTDTNSKTKNEKYLADSSQKAVSSNRDTTKRPSSVNIASLENASSSQPRKINFHQSKPAGQQEYHVLLSRCKPRPRGIEGKTHSYEKGLVLDAEENRELEFKSLVNASPSSLPWKIMDKAKKFICACLNADRQGIIYFGVGDSQEKGSKYHHGEIIGLDVEDKRDDINKAFQFVLDDHIKSDAGSLQKGGEQNCVNIHFVPVKSEGIRSSLYVIEIEVARDWRLCKDKIYYFKGWTEKRGIDKECAAGKRALNDYFKVKDEFEYAAIRTNGASTFVKPHEVDSQVKKPLEVKYKDWRRKTKQGLSLEEGDAKKYTETLRERLHELNYKEYGFILFANKLPAQYRGTAHLSFLQNIPWVAVFDLFDPSSKQDGLHHTCNETSDAPRAKIRTLDEFKEITAEKDSLISTRGTTWIFNNEEMQKGDWIKRSKDCLYRALSAYNQCFLPGRLVCVFLCLSETAVNEMADIMECSFSILGDSANSCVTIISESRDIADAFIKASKYSLQRELEECSVAGISWALLKEIARELVGPSKFEEKDATTELPHFSGLKAVLNKAIHSWDDLEVYFPNPRLPRLTEAIEKARDAFYKGAQVSQVNLFYDHSIPRSLEKEVNAKVGSALKSLSKENVDASFYVKTITVSYEPGSGATTLCRRILWSKRTEYRCAVVKAITCSTDYQIEKLQNIGYEERNMTFSLPVLVLVDNFPESQFRFLRDHLMKRQTKCVVLATLPISTPTANFEITLRKLDEEETARVKNILINITSVDSEKRKEAEQVLEREKRFIWFGLELFGRDYLKIKERLQNHIRNILMAFLGEAREEHQMLLEMCCFLNKYSDGSVILPHSVVLDFLYLRLSWDKQQFPAIQDIHEAFGGLLLELQDETHGYYGWRPAHSLVSEVVTSRINVQNTAILVLEKVAKGKAYAMKFLRQQVFRIFLDRKRISDPVLLKEQVADDRLVGNDLENEVFGFLGKRTRYSPLIEDLMEDESNIRGAGALQVLLTVCEQATQIEEKSKAWQQLARFMGYEMRTNSLDEEVDLRNIVERLYNAVKKESHEKPPLLLTGIDAAHMAVDIAISLQRTYTNHYTTKGVLYFLQLTDYKRTPLRSLSEAVQTCRKALEIYDKALATSKVPNLFSMIGKIEAIILLLEIVKSCFHFDEKRFLRYLKEAEAPSELMGLSLEDQGFVQCLPSTILDILNELFGNVKIRQTTTYDENEIRSLNNAKIRASNLRRQFYEITGMDKTELSSEECSMQLLSSTSLTGQDHALYQQQVQDFLYFKDETPYSTWSNISKSDANLIYQLLKSLCLNGYGSHNDMLICSKACLQLKDKPSVNELDKIVTKFVEKFPNSEWAHLFYYMIHFPIPNGGLAHYTSQTKESIKRCANIVQEKAGSGFRKSGAEYFLGKGIGLNAIVNSHEFQWLETKWKSKTHFWRGKEPSERLERVQGQKEPGRKGIISYQGIQIHFDNTRYPNESKDDLWFYLGFTVAGPYAYDPVDKETYASLQKNASPLTMPYASSEGSTNSGKFSGPPGYHGARKSGRSTPWQQLGAAAFEPEHYKEEDTSCDSEVFSERKAQNSTGGDGFDDADERFTIGGRFNALCASESDESPQKQFESVWKVRKKAPSQDQWKTVERRTSKAKENPADAIGVKSKRVVGTRGNEKRWFEPKQVTQEGKLHHGAFVLGTKKGKECTVHKPGCDASVTDKCNFAHGWRGDTLQFVCTKCTEENKFVCREKVNHERYTWNLGPYLDSRGDIWKDKKA</sequence>
<evidence type="ECO:0000256" key="1">
    <source>
        <dbReference type="SAM" id="MobiDB-lite"/>
    </source>
</evidence>
<feature type="region of interest" description="Disordered" evidence="1">
    <location>
        <begin position="1719"/>
        <end position="1753"/>
    </location>
</feature>
<feature type="region of interest" description="Disordered" evidence="1">
    <location>
        <begin position="154"/>
        <end position="207"/>
    </location>
</feature>
<feature type="compositionally biased region" description="Polar residues" evidence="1">
    <location>
        <begin position="188"/>
        <end position="207"/>
    </location>
</feature>
<feature type="region of interest" description="Disordered" evidence="1">
    <location>
        <begin position="1679"/>
        <end position="1707"/>
    </location>
</feature>
<dbReference type="PANTHER" id="PTHR16155">
    <property type="entry name" value="DED DOMAIN-CONTAINING PROTEIN"/>
    <property type="match status" value="1"/>
</dbReference>
<dbReference type="EMBL" id="CALNXI010000838">
    <property type="protein sequence ID" value="CAH3142513.1"/>
    <property type="molecule type" value="Genomic_DNA"/>
</dbReference>